<protein>
    <submittedName>
        <fullName evidence="2">Uncharacterized protein</fullName>
    </submittedName>
</protein>
<evidence type="ECO:0000256" key="1">
    <source>
        <dbReference type="SAM" id="MobiDB-lite"/>
    </source>
</evidence>
<dbReference type="Proteomes" id="UP001596514">
    <property type="component" value="Unassembled WGS sequence"/>
</dbReference>
<proteinExistence type="predicted"/>
<sequence>MDDVRASAPEPAIPGWRLILSDAGRLWASREKPFSLAAFHAGAERTVDADSLDALRAETDRQESIAREAVEQAAQEQAEQVIS</sequence>
<feature type="compositionally biased region" description="Low complexity" evidence="1">
    <location>
        <begin position="71"/>
        <end position="83"/>
    </location>
</feature>
<gene>
    <name evidence="2" type="ORF">ACFQVD_27930</name>
</gene>
<organism evidence="2 3">
    <name type="scientific">Streptosporangium amethystogenes subsp. fukuiense</name>
    <dbReference type="NCBI Taxonomy" id="698418"/>
    <lineage>
        <taxon>Bacteria</taxon>
        <taxon>Bacillati</taxon>
        <taxon>Actinomycetota</taxon>
        <taxon>Actinomycetes</taxon>
        <taxon>Streptosporangiales</taxon>
        <taxon>Streptosporangiaceae</taxon>
        <taxon>Streptosporangium</taxon>
    </lineage>
</organism>
<dbReference type="EMBL" id="JBHTEE010000001">
    <property type="protein sequence ID" value="MFC7603949.1"/>
    <property type="molecule type" value="Genomic_DNA"/>
</dbReference>
<keyword evidence="3" id="KW-1185">Reference proteome</keyword>
<name>A0ABW2T689_9ACTN</name>
<dbReference type="RefSeq" id="WP_343964913.1">
    <property type="nucleotide sequence ID" value="NZ_BAAAGK010000025.1"/>
</dbReference>
<comment type="caution">
    <text evidence="2">The sequence shown here is derived from an EMBL/GenBank/DDBJ whole genome shotgun (WGS) entry which is preliminary data.</text>
</comment>
<evidence type="ECO:0000313" key="3">
    <source>
        <dbReference type="Proteomes" id="UP001596514"/>
    </source>
</evidence>
<feature type="region of interest" description="Disordered" evidence="1">
    <location>
        <begin position="63"/>
        <end position="83"/>
    </location>
</feature>
<reference evidence="3" key="1">
    <citation type="journal article" date="2019" name="Int. J. Syst. Evol. Microbiol.">
        <title>The Global Catalogue of Microorganisms (GCM) 10K type strain sequencing project: providing services to taxonomists for standard genome sequencing and annotation.</title>
        <authorList>
            <consortium name="The Broad Institute Genomics Platform"/>
            <consortium name="The Broad Institute Genome Sequencing Center for Infectious Disease"/>
            <person name="Wu L."/>
            <person name="Ma J."/>
        </authorList>
    </citation>
    <scope>NUCLEOTIDE SEQUENCE [LARGE SCALE GENOMIC DNA]</scope>
    <source>
        <strain evidence="3">JCM 10083</strain>
    </source>
</reference>
<accession>A0ABW2T689</accession>
<evidence type="ECO:0000313" key="2">
    <source>
        <dbReference type="EMBL" id="MFC7603949.1"/>
    </source>
</evidence>